<dbReference type="Proteomes" id="UP000063718">
    <property type="component" value="Unassembled WGS sequence"/>
</dbReference>
<dbReference type="AlphaFoldDB" id="A0A0S6UAE1"/>
<name>A0A0S6UAE1_NEOTH</name>
<feature type="region of interest" description="Disordered" evidence="1">
    <location>
        <begin position="277"/>
        <end position="316"/>
    </location>
</feature>
<gene>
    <name evidence="2" type="ORF">MTY_0566</name>
</gene>
<proteinExistence type="predicted"/>
<evidence type="ECO:0000256" key="1">
    <source>
        <dbReference type="SAM" id="MobiDB-lite"/>
    </source>
</evidence>
<reference evidence="2" key="1">
    <citation type="journal article" date="2014" name="Gene">
        <title>Genome-guided analysis of transformation efficiency and carbon dioxide assimilation by Moorella thermoacetica Y72.</title>
        <authorList>
            <person name="Tsukahara K."/>
            <person name="Kita A."/>
            <person name="Nakashimada Y."/>
            <person name="Hoshino T."/>
            <person name="Murakami K."/>
        </authorList>
    </citation>
    <scope>NUCLEOTIDE SEQUENCE [LARGE SCALE GENOMIC DNA]</scope>
    <source>
        <strain evidence="2">Y72</strain>
    </source>
</reference>
<accession>A0A0S6UAE1</accession>
<sequence>MVPLTTRPWSTSRQGIILLVNNLYRLFSLALQKANSPRPLISICGYGQGFFQGEIAVVQGATQDGPFHSLGCQFLELPEVVQAGNTPGGNDLQAAAARHLPGGGNVGPLEGAVAADVGKNGPRDPQGRHLPGKLHCSPGYRSFPALNGHLAIKAVNTDNHPFAITFHRRGHYFRVGNGYRPQDHPGGPGCQDTRQAFQAADTAAHLDRHPGGPDNGCNNLQVPRPAGKGAVQVHHMEPAGAPFHPAPGNGHRVRGIDGLGFDTSLVEAHAAPLPQINGRHYQHGAPTPRNSLKPPGPGGCSSPGETGPRRGCPSGC</sequence>
<dbReference type="GO" id="GO:0003677">
    <property type="term" value="F:DNA binding"/>
    <property type="evidence" value="ECO:0007669"/>
    <property type="project" value="UniProtKB-KW"/>
</dbReference>
<dbReference type="EMBL" id="DF238840">
    <property type="protein sequence ID" value="GAF25236.1"/>
    <property type="molecule type" value="Genomic_DNA"/>
</dbReference>
<protein>
    <submittedName>
        <fullName evidence="2">DNA-binding HTH domain-containing proteins</fullName>
    </submittedName>
</protein>
<evidence type="ECO:0000313" key="2">
    <source>
        <dbReference type="EMBL" id="GAF25236.1"/>
    </source>
</evidence>
<organism evidence="2">
    <name type="scientific">Moorella thermoacetica Y72</name>
    <dbReference type="NCBI Taxonomy" id="1325331"/>
    <lineage>
        <taxon>Bacteria</taxon>
        <taxon>Bacillati</taxon>
        <taxon>Bacillota</taxon>
        <taxon>Clostridia</taxon>
        <taxon>Neomoorellales</taxon>
        <taxon>Neomoorellaceae</taxon>
        <taxon>Neomoorella</taxon>
    </lineage>
</organism>
<keyword evidence="2" id="KW-0238">DNA-binding</keyword>